<keyword evidence="1" id="KW-0853">WD repeat</keyword>
<dbReference type="SMART" id="SM00320">
    <property type="entry name" value="WD40"/>
    <property type="match status" value="2"/>
</dbReference>
<accession>A0ABN9QSP8</accession>
<dbReference type="InterPro" id="IPR036322">
    <property type="entry name" value="WD40_repeat_dom_sf"/>
</dbReference>
<dbReference type="InterPro" id="IPR001680">
    <property type="entry name" value="WD40_rpt"/>
</dbReference>
<protein>
    <recommendedName>
        <fullName evidence="4">RING-type E3 ubiquitin transferase</fullName>
    </recommendedName>
</protein>
<dbReference type="InterPro" id="IPR015943">
    <property type="entry name" value="WD40/YVTN_repeat-like_dom_sf"/>
</dbReference>
<proteinExistence type="predicted"/>
<reference evidence="2" key="1">
    <citation type="submission" date="2023-10" db="EMBL/GenBank/DDBJ databases">
        <authorList>
            <person name="Chen Y."/>
            <person name="Shah S."/>
            <person name="Dougan E. K."/>
            <person name="Thang M."/>
            <person name="Chan C."/>
        </authorList>
    </citation>
    <scope>NUCLEOTIDE SEQUENCE [LARGE SCALE GENOMIC DNA]</scope>
</reference>
<comment type="caution">
    <text evidence="2">The sequence shown here is derived from an EMBL/GenBank/DDBJ whole genome shotgun (WGS) entry which is preliminary data.</text>
</comment>
<sequence>GGGGGGRLLVPGAEATAARAARAAAMLHGGGAAGPRAPPCAQIEVNAGPLTHLAASRKGPHLIVGGQQCLAALELVVSTPRSGEAAVPGFGFCVRQLRDNRRKQPSSAFGHGLKCTGVCFHPDGDVAASCSASGQVSLWDLSSACGKPEAQWQAHKQQVNAVAFVPAVPALVSAASDGTLHLTRIGDLLSARDRRKALEGNSSFGG</sequence>
<dbReference type="EMBL" id="CAUYUJ010004212">
    <property type="protein sequence ID" value="CAK0808572.1"/>
    <property type="molecule type" value="Genomic_DNA"/>
</dbReference>
<evidence type="ECO:0008006" key="4">
    <source>
        <dbReference type="Google" id="ProtNLM"/>
    </source>
</evidence>
<dbReference type="PROSITE" id="PS50082">
    <property type="entry name" value="WD_REPEATS_2"/>
    <property type="match status" value="1"/>
</dbReference>
<organism evidence="2 3">
    <name type="scientific">Prorocentrum cordatum</name>
    <dbReference type="NCBI Taxonomy" id="2364126"/>
    <lineage>
        <taxon>Eukaryota</taxon>
        <taxon>Sar</taxon>
        <taxon>Alveolata</taxon>
        <taxon>Dinophyceae</taxon>
        <taxon>Prorocentrales</taxon>
        <taxon>Prorocentraceae</taxon>
        <taxon>Prorocentrum</taxon>
    </lineage>
</organism>
<dbReference type="PANTHER" id="PTHR14604:SF3">
    <property type="entry name" value="SPERM-ASSOCIATED ANTIGEN 16 PROTEIN"/>
    <property type="match status" value="1"/>
</dbReference>
<dbReference type="Pfam" id="PF00400">
    <property type="entry name" value="WD40"/>
    <property type="match status" value="2"/>
</dbReference>
<dbReference type="SUPFAM" id="SSF50978">
    <property type="entry name" value="WD40 repeat-like"/>
    <property type="match status" value="1"/>
</dbReference>
<keyword evidence="3" id="KW-1185">Reference proteome</keyword>
<name>A0ABN9QSP8_9DINO</name>
<dbReference type="Gene3D" id="2.130.10.10">
    <property type="entry name" value="YVTN repeat-like/Quinoprotein amine dehydrogenase"/>
    <property type="match status" value="1"/>
</dbReference>
<dbReference type="InterPro" id="IPR050995">
    <property type="entry name" value="WD-F-box_domain-protein"/>
</dbReference>
<evidence type="ECO:0000313" key="3">
    <source>
        <dbReference type="Proteomes" id="UP001189429"/>
    </source>
</evidence>
<feature type="non-terminal residue" evidence="2">
    <location>
        <position position="1"/>
    </location>
</feature>
<evidence type="ECO:0000256" key="1">
    <source>
        <dbReference type="PROSITE-ProRule" id="PRU00221"/>
    </source>
</evidence>
<evidence type="ECO:0000313" key="2">
    <source>
        <dbReference type="EMBL" id="CAK0808572.1"/>
    </source>
</evidence>
<feature type="repeat" description="WD" evidence="1">
    <location>
        <begin position="108"/>
        <end position="143"/>
    </location>
</feature>
<dbReference type="Proteomes" id="UP001189429">
    <property type="component" value="Unassembled WGS sequence"/>
</dbReference>
<gene>
    <name evidence="2" type="ORF">PCOR1329_LOCUS14126</name>
</gene>
<feature type="non-terminal residue" evidence="2">
    <location>
        <position position="206"/>
    </location>
</feature>
<dbReference type="PANTHER" id="PTHR14604">
    <property type="entry name" value="WD40 REPEAT PF20"/>
    <property type="match status" value="1"/>
</dbReference>